<reference evidence="1" key="2">
    <citation type="journal article" date="2021" name="PeerJ">
        <title>Extensive microbial diversity within the chicken gut microbiome revealed by metagenomics and culture.</title>
        <authorList>
            <person name="Gilroy R."/>
            <person name="Ravi A."/>
            <person name="Getino M."/>
            <person name="Pursley I."/>
            <person name="Horton D.L."/>
            <person name="Alikhan N.F."/>
            <person name="Baker D."/>
            <person name="Gharbi K."/>
            <person name="Hall N."/>
            <person name="Watson M."/>
            <person name="Adriaenssens E.M."/>
            <person name="Foster-Nyarko E."/>
            <person name="Jarju S."/>
            <person name="Secka A."/>
            <person name="Antonio M."/>
            <person name="Oren A."/>
            <person name="Chaudhuri R.R."/>
            <person name="La Ragione R."/>
            <person name="Hildebrand F."/>
            <person name="Pallen M.J."/>
        </authorList>
    </citation>
    <scope>NUCLEOTIDE SEQUENCE</scope>
    <source>
        <strain evidence="1">ChiSjej4B22-9803</strain>
    </source>
</reference>
<comment type="caution">
    <text evidence="1">The sequence shown here is derived from an EMBL/GenBank/DDBJ whole genome shotgun (WGS) entry which is preliminary data.</text>
</comment>
<dbReference type="EMBL" id="DVND01000018">
    <property type="protein sequence ID" value="HIU47875.1"/>
    <property type="molecule type" value="Genomic_DNA"/>
</dbReference>
<accession>A0A9D1LTL5</accession>
<evidence type="ECO:0000313" key="1">
    <source>
        <dbReference type="EMBL" id="HIU47875.1"/>
    </source>
</evidence>
<name>A0A9D1LTL5_9FIRM</name>
<dbReference type="Gene3D" id="3.40.50.300">
    <property type="entry name" value="P-loop containing nucleotide triphosphate hydrolases"/>
    <property type="match status" value="1"/>
</dbReference>
<evidence type="ECO:0000313" key="2">
    <source>
        <dbReference type="Proteomes" id="UP000824111"/>
    </source>
</evidence>
<dbReference type="PANTHER" id="PTHR11669">
    <property type="entry name" value="REPLICATION FACTOR C / DNA POLYMERASE III GAMMA-TAU SUBUNIT"/>
    <property type="match status" value="1"/>
</dbReference>
<organism evidence="1 2">
    <name type="scientific">Candidatus Avimonoglobus intestinipullorum</name>
    <dbReference type="NCBI Taxonomy" id="2840699"/>
    <lineage>
        <taxon>Bacteria</taxon>
        <taxon>Bacillati</taxon>
        <taxon>Bacillota</taxon>
        <taxon>Clostridia</taxon>
        <taxon>Eubacteriales</taxon>
        <taxon>Candidatus Avimonoglobus</taxon>
    </lineage>
</organism>
<proteinExistence type="predicted"/>
<dbReference type="AlphaFoldDB" id="A0A9D1LTL5"/>
<dbReference type="InterPro" id="IPR027417">
    <property type="entry name" value="P-loop_NTPase"/>
</dbReference>
<reference evidence="1" key="1">
    <citation type="submission" date="2020-10" db="EMBL/GenBank/DDBJ databases">
        <authorList>
            <person name="Gilroy R."/>
        </authorList>
    </citation>
    <scope>NUCLEOTIDE SEQUENCE</scope>
    <source>
        <strain evidence="1">ChiSjej4B22-9803</strain>
    </source>
</reference>
<dbReference type="InterPro" id="IPR050238">
    <property type="entry name" value="DNA_Rep/Repair_Clamp_Loader"/>
</dbReference>
<feature type="non-terminal residue" evidence="1">
    <location>
        <position position="273"/>
    </location>
</feature>
<sequence length="273" mass="29988">MYGYELFHEELMKPLIHAAQHNEAGHAYIFEGAPGLFKHNAAQLFAAALTCLSPASAPCGQCAACVKSKSGTNPDIIHVNSGGKKSISVDTIRGLLSGAYVKPFEANKKVYIIEDAPSMTEQAQNAFLKLLEEPPAYAVFILIASNSAMLLQTVLSRCSIIRFEPISDDAVRAYIRRAFPDETGRLELLVKYARGIPGALSDIIGDPDFEQLRTEALAKIPALFSKRLLSAYAISDFLEAHKDRAELILEFWLQFIRDVMLEQQGNSASILNV</sequence>
<protein>
    <submittedName>
        <fullName evidence="1">DNA polymerase III subunit</fullName>
    </submittedName>
</protein>
<dbReference type="Pfam" id="PF13177">
    <property type="entry name" value="DNA_pol3_delta2"/>
    <property type="match status" value="1"/>
</dbReference>
<gene>
    <name evidence="1" type="ORF">IAB04_00770</name>
</gene>
<dbReference type="Proteomes" id="UP000824111">
    <property type="component" value="Unassembled WGS sequence"/>
</dbReference>
<dbReference type="SUPFAM" id="SSF52540">
    <property type="entry name" value="P-loop containing nucleoside triphosphate hydrolases"/>
    <property type="match status" value="1"/>
</dbReference>
<dbReference type="PANTHER" id="PTHR11669:SF8">
    <property type="entry name" value="DNA POLYMERASE III SUBUNIT DELTA"/>
    <property type="match status" value="1"/>
</dbReference>
<dbReference type="GO" id="GO:0006261">
    <property type="term" value="P:DNA-templated DNA replication"/>
    <property type="evidence" value="ECO:0007669"/>
    <property type="project" value="TreeGrafter"/>
</dbReference>